<protein>
    <submittedName>
        <fullName evidence="1">Putative minor capsid protein</fullName>
    </submittedName>
</protein>
<reference evidence="1" key="1">
    <citation type="submission" date="2017-06" db="EMBL/GenBank/DDBJ databases">
        <title>Novel phages from South African skin metaviromes.</title>
        <authorList>
            <person name="van Zyl L.J."/>
            <person name="Abrahams Y."/>
            <person name="Stander E.A."/>
            <person name="Kirby B.M."/>
            <person name="Clavaud C."/>
            <person name="Farcet C."/>
            <person name="Breton L."/>
            <person name="Trindade M.I."/>
        </authorList>
    </citation>
    <scope>NUCLEOTIDE SEQUENCE</scope>
</reference>
<organism evidence="1">
    <name type="scientific">uncultured Caudovirales phage</name>
    <dbReference type="NCBI Taxonomy" id="2100421"/>
    <lineage>
        <taxon>Viruses</taxon>
        <taxon>Duplodnaviria</taxon>
        <taxon>Heunggongvirae</taxon>
        <taxon>Uroviricota</taxon>
        <taxon>Caudoviricetes</taxon>
        <taxon>Peduoviridae</taxon>
        <taxon>Maltschvirus</taxon>
        <taxon>Maltschvirus maltsch</taxon>
    </lineage>
</organism>
<dbReference type="InterPro" id="IPR009319">
    <property type="entry name" value="Phage_A118_VSP1"/>
</dbReference>
<dbReference type="Pfam" id="PF06152">
    <property type="entry name" value="Phage_min_cap2"/>
    <property type="match status" value="1"/>
</dbReference>
<dbReference type="GO" id="GO:0005198">
    <property type="term" value="F:structural molecule activity"/>
    <property type="evidence" value="ECO:0007669"/>
    <property type="project" value="InterPro"/>
</dbReference>
<dbReference type="EMBL" id="MF417961">
    <property type="protein sequence ID" value="ASN72607.1"/>
    <property type="molecule type" value="Genomic_DNA"/>
</dbReference>
<evidence type="ECO:0000313" key="1">
    <source>
        <dbReference type="EMBL" id="ASN72607.1"/>
    </source>
</evidence>
<proteinExistence type="predicted"/>
<gene>
    <name evidence="1" type="ORF">10S15_14</name>
</gene>
<accession>A0A2H4JFR6</accession>
<name>A0A2H4JFR6_9CAUD</name>
<sequence>MARNKYPVLFNEEQLELRASQVGDIYHQMARDLFDEVIDRLLERGAESLADNPYIWQLERMSQMHMLNEQNLDTIARYSKIGREQLRKVIEDEGFKIYQTTKEQLIDDLGGGDFGNSKHAQELLTGYFEQSHGDISNLINTTLPGIVTDVYRQMVQEVVARQVVGLVTHDKAVSQTVMKWQEIGFKGFIDRGGHYWKVDNYARTVIKTTVMRSYREMRTMPADELGIDTFYYSKKATAREACAPLQHHIVTYGPAREEHGISILSLADHGYGTAGGCLGINCGHMLTPFVPGINELPELGPDVKNITQEEAIRNANAQSKQRAYERAIRKSKEKLHVAEKLGDQELISKFKTKIRDQQATLRDYIADKPFLHRDYARERYFKPKGGANDE</sequence>